<dbReference type="PANTHER" id="PTHR33112">
    <property type="entry name" value="DOMAIN PROTEIN, PUTATIVE-RELATED"/>
    <property type="match status" value="1"/>
</dbReference>
<organism evidence="2 3">
    <name type="scientific">Trichodelitschia bisporula</name>
    <dbReference type="NCBI Taxonomy" id="703511"/>
    <lineage>
        <taxon>Eukaryota</taxon>
        <taxon>Fungi</taxon>
        <taxon>Dikarya</taxon>
        <taxon>Ascomycota</taxon>
        <taxon>Pezizomycotina</taxon>
        <taxon>Dothideomycetes</taxon>
        <taxon>Dothideomycetes incertae sedis</taxon>
        <taxon>Phaeotrichales</taxon>
        <taxon>Phaeotrichaceae</taxon>
        <taxon>Trichodelitschia</taxon>
    </lineage>
</organism>
<accession>A0A6G1HHU4</accession>
<name>A0A6G1HHU4_9PEZI</name>
<dbReference type="OrthoDB" id="4161196at2759"/>
<reference evidence="2" key="1">
    <citation type="journal article" date="2020" name="Stud. Mycol.">
        <title>101 Dothideomycetes genomes: a test case for predicting lifestyles and emergence of pathogens.</title>
        <authorList>
            <person name="Haridas S."/>
            <person name="Albert R."/>
            <person name="Binder M."/>
            <person name="Bloem J."/>
            <person name="Labutti K."/>
            <person name="Salamov A."/>
            <person name="Andreopoulos B."/>
            <person name="Baker S."/>
            <person name="Barry K."/>
            <person name="Bills G."/>
            <person name="Bluhm B."/>
            <person name="Cannon C."/>
            <person name="Castanera R."/>
            <person name="Culley D."/>
            <person name="Daum C."/>
            <person name="Ezra D."/>
            <person name="Gonzalez J."/>
            <person name="Henrissat B."/>
            <person name="Kuo A."/>
            <person name="Liang C."/>
            <person name="Lipzen A."/>
            <person name="Lutzoni F."/>
            <person name="Magnuson J."/>
            <person name="Mondo S."/>
            <person name="Nolan M."/>
            <person name="Ohm R."/>
            <person name="Pangilinan J."/>
            <person name="Park H.-J."/>
            <person name="Ramirez L."/>
            <person name="Alfaro M."/>
            <person name="Sun H."/>
            <person name="Tritt A."/>
            <person name="Yoshinaga Y."/>
            <person name="Zwiers L.-H."/>
            <person name="Turgeon B."/>
            <person name="Goodwin S."/>
            <person name="Spatafora J."/>
            <person name="Crous P."/>
            <person name="Grigoriev I."/>
        </authorList>
    </citation>
    <scope>NUCLEOTIDE SEQUENCE</scope>
    <source>
        <strain evidence="2">CBS 262.69</strain>
    </source>
</reference>
<dbReference type="Pfam" id="PF06985">
    <property type="entry name" value="HET"/>
    <property type="match status" value="1"/>
</dbReference>
<feature type="domain" description="Heterokaryon incompatibility" evidence="1">
    <location>
        <begin position="73"/>
        <end position="214"/>
    </location>
</feature>
<keyword evidence="3" id="KW-1185">Reference proteome</keyword>
<proteinExistence type="predicted"/>
<gene>
    <name evidence="2" type="ORF">EJ06DRAFT_540307</name>
</gene>
<protein>
    <submittedName>
        <fullName evidence="2">HET-domain-containing protein</fullName>
    </submittedName>
</protein>
<dbReference type="InterPro" id="IPR010730">
    <property type="entry name" value="HET"/>
</dbReference>
<dbReference type="Proteomes" id="UP000799640">
    <property type="component" value="Unassembled WGS sequence"/>
</dbReference>
<dbReference type="AlphaFoldDB" id="A0A6G1HHU4"/>
<evidence type="ECO:0000313" key="2">
    <source>
        <dbReference type="EMBL" id="KAF2395633.1"/>
    </source>
</evidence>
<evidence type="ECO:0000259" key="1">
    <source>
        <dbReference type="Pfam" id="PF06985"/>
    </source>
</evidence>
<dbReference type="PANTHER" id="PTHR33112:SF10">
    <property type="entry name" value="TOL"/>
    <property type="match status" value="1"/>
</dbReference>
<dbReference type="EMBL" id="ML996712">
    <property type="protein sequence ID" value="KAF2395633.1"/>
    <property type="molecule type" value="Genomic_DNA"/>
</dbReference>
<sequence length="487" mass="56448">MIADRGLLAGPENSLYIPLLRQWLKKCDENHECHSKKHFWPTRVIFVGPSDSTELELWETEEKKSVLSDADGYIALSHCWGRLTDEEKRKICTTAENFETRKGGFPLSDLPKTFQDAVEVTRQLGKKYLWIDALCIKQQIPNEGNPDFEIEAPLMGQIFGSAFCTLAASSAVDWKQGFLAPRPTSYDADGTPFQTPQYDVDAAPLNKRAWVLQERVLSRRTLHFTESYTYFECGDGVRCENLIRLKGREIKEYFLLDPRFPERLYSSGYMRSLDFIQHLFEKYAQYQLTNESDRNIAILSLMKRMSDVFRTGHRYGIFECFRFRLLLWRPGPQSNDGKNVVDTQKLPSWSWMRYSQILFFETWSLSLEVPRNGAFEFSYEQQCVLSIRIRQLKDYTMEQQGSEHFILDAKSEHVGVLWFDTMTDASIPIQKCVIVGRESSGESQDSEKTCYILLVGDMTSEKSYKRVGVGKIKARCISKRYWDGELC</sequence>
<evidence type="ECO:0000313" key="3">
    <source>
        <dbReference type="Proteomes" id="UP000799640"/>
    </source>
</evidence>